<comment type="caution">
    <text evidence="2">The sequence shown here is derived from an EMBL/GenBank/DDBJ whole genome shotgun (WGS) entry which is preliminary data.</text>
</comment>
<sequence length="413" mass="46523">MPNIVRIVAPAPAVSSETNNSQFQDRKNERRRIIEERNRVEGDWYKTWMAMRGQYPRFLQGRVVINDAKDDDGLYAQALEAANAAAAHKPVEDTQVVIFTDAAMSPGRQTNTVAGVGVAFRRLDPYRTVGSRYPPGDLSLHFAEVTAGRAVKVSEAEALNSTAAETMAIAFAVKVAMVELYRLEARLLAEHKRRKRDEEVERAREARRRLAKKAAKKQRKLEKKERRKQRYASLPKELRRAKKAERKARKAEKKKLRAKKRAARSKNKAVAGQPEHQRTKVTVKIFDDSQGALLMLDGQLPISTPGLRKAAMEAIKQSMELKRRFVDREAASALMDVSLELHWTPGHSKFAPKIQDRAEKEAQWADSCGQPYEWFEDLHGELPACDEPAVSFGVEDIGELPQKPLSTSTSTST</sequence>
<dbReference type="EMBL" id="JAUTDP010000002">
    <property type="protein sequence ID" value="KAK3401327.1"/>
    <property type="molecule type" value="Genomic_DNA"/>
</dbReference>
<dbReference type="Gene3D" id="3.30.420.10">
    <property type="entry name" value="Ribonuclease H-like superfamily/Ribonuclease H"/>
    <property type="match status" value="1"/>
</dbReference>
<feature type="compositionally biased region" description="Basic residues" evidence="1">
    <location>
        <begin position="239"/>
        <end position="267"/>
    </location>
</feature>
<dbReference type="AlphaFoldDB" id="A0AAE0PK60"/>
<evidence type="ECO:0000313" key="3">
    <source>
        <dbReference type="Proteomes" id="UP001281003"/>
    </source>
</evidence>
<protein>
    <submittedName>
        <fullName evidence="2">Uncharacterized protein</fullName>
    </submittedName>
</protein>
<keyword evidence="3" id="KW-1185">Reference proteome</keyword>
<dbReference type="GO" id="GO:0003676">
    <property type="term" value="F:nucleic acid binding"/>
    <property type="evidence" value="ECO:0007669"/>
    <property type="project" value="InterPro"/>
</dbReference>
<feature type="region of interest" description="Disordered" evidence="1">
    <location>
        <begin position="208"/>
        <end position="277"/>
    </location>
</feature>
<organism evidence="2 3">
    <name type="scientific">Sordaria brevicollis</name>
    <dbReference type="NCBI Taxonomy" id="83679"/>
    <lineage>
        <taxon>Eukaryota</taxon>
        <taxon>Fungi</taxon>
        <taxon>Dikarya</taxon>
        <taxon>Ascomycota</taxon>
        <taxon>Pezizomycotina</taxon>
        <taxon>Sordariomycetes</taxon>
        <taxon>Sordariomycetidae</taxon>
        <taxon>Sordariales</taxon>
        <taxon>Sordariaceae</taxon>
        <taxon>Sordaria</taxon>
    </lineage>
</organism>
<proteinExistence type="predicted"/>
<dbReference type="Proteomes" id="UP001281003">
    <property type="component" value="Unassembled WGS sequence"/>
</dbReference>
<accession>A0AAE0PK60</accession>
<dbReference type="InterPro" id="IPR036397">
    <property type="entry name" value="RNaseH_sf"/>
</dbReference>
<gene>
    <name evidence="2" type="ORF">B0T20DRAFT_345697</name>
</gene>
<feature type="compositionally biased region" description="Basic residues" evidence="1">
    <location>
        <begin position="208"/>
        <end position="230"/>
    </location>
</feature>
<reference evidence="2" key="1">
    <citation type="journal article" date="2023" name="Mol. Phylogenet. Evol.">
        <title>Genome-scale phylogeny and comparative genomics of the fungal order Sordariales.</title>
        <authorList>
            <person name="Hensen N."/>
            <person name="Bonometti L."/>
            <person name="Westerberg I."/>
            <person name="Brannstrom I.O."/>
            <person name="Guillou S."/>
            <person name="Cros-Aarteil S."/>
            <person name="Calhoun S."/>
            <person name="Haridas S."/>
            <person name="Kuo A."/>
            <person name="Mondo S."/>
            <person name="Pangilinan J."/>
            <person name="Riley R."/>
            <person name="LaButti K."/>
            <person name="Andreopoulos B."/>
            <person name="Lipzen A."/>
            <person name="Chen C."/>
            <person name="Yan M."/>
            <person name="Daum C."/>
            <person name="Ng V."/>
            <person name="Clum A."/>
            <person name="Steindorff A."/>
            <person name="Ohm R.A."/>
            <person name="Martin F."/>
            <person name="Silar P."/>
            <person name="Natvig D.O."/>
            <person name="Lalanne C."/>
            <person name="Gautier V."/>
            <person name="Ament-Velasquez S.L."/>
            <person name="Kruys A."/>
            <person name="Hutchinson M.I."/>
            <person name="Powell A.J."/>
            <person name="Barry K."/>
            <person name="Miller A.N."/>
            <person name="Grigoriev I.V."/>
            <person name="Debuchy R."/>
            <person name="Gladieux P."/>
            <person name="Hiltunen Thoren M."/>
            <person name="Johannesson H."/>
        </authorList>
    </citation>
    <scope>NUCLEOTIDE SEQUENCE</scope>
    <source>
        <strain evidence="2">FGSC 1904</strain>
    </source>
</reference>
<evidence type="ECO:0000256" key="1">
    <source>
        <dbReference type="SAM" id="MobiDB-lite"/>
    </source>
</evidence>
<evidence type="ECO:0000313" key="2">
    <source>
        <dbReference type="EMBL" id="KAK3401327.1"/>
    </source>
</evidence>
<name>A0AAE0PK60_SORBR</name>
<reference evidence="2" key="2">
    <citation type="submission" date="2023-07" db="EMBL/GenBank/DDBJ databases">
        <authorList>
            <consortium name="Lawrence Berkeley National Laboratory"/>
            <person name="Haridas S."/>
            <person name="Hensen N."/>
            <person name="Bonometti L."/>
            <person name="Westerberg I."/>
            <person name="Brannstrom I.O."/>
            <person name="Guillou S."/>
            <person name="Cros-Aarteil S."/>
            <person name="Calhoun S."/>
            <person name="Kuo A."/>
            <person name="Mondo S."/>
            <person name="Pangilinan J."/>
            <person name="Riley R."/>
            <person name="LaButti K."/>
            <person name="Andreopoulos B."/>
            <person name="Lipzen A."/>
            <person name="Chen C."/>
            <person name="Yanf M."/>
            <person name="Daum C."/>
            <person name="Ng V."/>
            <person name="Clum A."/>
            <person name="Steindorff A."/>
            <person name="Ohm R."/>
            <person name="Martin F."/>
            <person name="Silar P."/>
            <person name="Natvig D."/>
            <person name="Lalanne C."/>
            <person name="Gautier V."/>
            <person name="Ament-velasquez S.L."/>
            <person name="Kruys A."/>
            <person name="Hutchinson M.I."/>
            <person name="Powell A.J."/>
            <person name="Barry K."/>
            <person name="Miller A.N."/>
            <person name="Grigoriev I.V."/>
            <person name="Debuchy R."/>
            <person name="Gladieux P."/>
            <person name="Thoren M.H."/>
            <person name="Johannesson H."/>
        </authorList>
    </citation>
    <scope>NUCLEOTIDE SEQUENCE</scope>
    <source>
        <strain evidence="2">FGSC 1904</strain>
    </source>
</reference>